<evidence type="ECO:0000313" key="3">
    <source>
        <dbReference type="Proteomes" id="UP000224080"/>
    </source>
</evidence>
<keyword evidence="3" id="KW-1185">Reference proteome</keyword>
<dbReference type="Proteomes" id="UP000224080">
    <property type="component" value="Unassembled WGS sequence"/>
</dbReference>
<reference evidence="2 3" key="1">
    <citation type="submission" date="2017-10" db="EMBL/GenBank/DDBJ databases">
        <title>Comparative genomics in systemic dimorphic fungi from Ajellomycetaceae.</title>
        <authorList>
            <person name="Munoz J.F."/>
            <person name="Mcewen J.G."/>
            <person name="Clay O.K."/>
            <person name="Cuomo C.A."/>
        </authorList>
    </citation>
    <scope>NUCLEOTIDE SEQUENCE [LARGE SCALE GENOMIC DNA]</scope>
    <source>
        <strain evidence="2 3">UAMH130</strain>
    </source>
</reference>
<evidence type="ECO:0000313" key="2">
    <source>
        <dbReference type="EMBL" id="PGH04580.1"/>
    </source>
</evidence>
<accession>A0A2B7X6S8</accession>
<dbReference type="STRING" id="2060905.A0A2B7X6S8"/>
<evidence type="ECO:0000256" key="1">
    <source>
        <dbReference type="SAM" id="MobiDB-lite"/>
    </source>
</evidence>
<organism evidence="2 3">
    <name type="scientific">Blastomyces parvus</name>
    <dbReference type="NCBI Taxonomy" id="2060905"/>
    <lineage>
        <taxon>Eukaryota</taxon>
        <taxon>Fungi</taxon>
        <taxon>Dikarya</taxon>
        <taxon>Ascomycota</taxon>
        <taxon>Pezizomycotina</taxon>
        <taxon>Eurotiomycetes</taxon>
        <taxon>Eurotiomycetidae</taxon>
        <taxon>Onygenales</taxon>
        <taxon>Ajellomycetaceae</taxon>
        <taxon>Blastomyces</taxon>
    </lineage>
</organism>
<gene>
    <name evidence="2" type="ORF">GX51_03413</name>
</gene>
<protein>
    <submittedName>
        <fullName evidence="2">Uncharacterized protein</fullName>
    </submittedName>
</protein>
<sequence length="181" mass="19924">MNNDSFVDLTISSPPTSVGQNSSNMFVHRARSQRPLDITNGAPLPKRRRIDASAVAGPSSHPIRHQRQVSSLDNDPDIESIDLTEVNDRVSLAKVLSKQREDAVKSQNTASGVVGRSTLTAYKCPAISSVTNVSSTHFDLAKKEVCMMDMVRHLMADALSVVNHSREWIHMDQNGTLFRSN</sequence>
<comment type="caution">
    <text evidence="2">The sequence shown here is derived from an EMBL/GenBank/DDBJ whole genome shotgun (WGS) entry which is preliminary data.</text>
</comment>
<name>A0A2B7X6S8_9EURO</name>
<feature type="region of interest" description="Disordered" evidence="1">
    <location>
        <begin position="53"/>
        <end position="76"/>
    </location>
</feature>
<dbReference type="OrthoDB" id="6270329at2759"/>
<feature type="region of interest" description="Disordered" evidence="1">
    <location>
        <begin position="1"/>
        <end position="22"/>
    </location>
</feature>
<dbReference type="AlphaFoldDB" id="A0A2B7X6S8"/>
<dbReference type="EMBL" id="PDNC01000037">
    <property type="protein sequence ID" value="PGH04580.1"/>
    <property type="molecule type" value="Genomic_DNA"/>
</dbReference>
<proteinExistence type="predicted"/>